<protein>
    <submittedName>
        <fullName evidence="1">Uncharacterized protein</fullName>
    </submittedName>
</protein>
<comment type="caution">
    <text evidence="1">The sequence shown here is derived from an EMBL/GenBank/DDBJ whole genome shotgun (WGS) entry which is preliminary data.</text>
</comment>
<organism evidence="1">
    <name type="scientific">marine sediment metagenome</name>
    <dbReference type="NCBI Taxonomy" id="412755"/>
    <lineage>
        <taxon>unclassified sequences</taxon>
        <taxon>metagenomes</taxon>
        <taxon>ecological metagenomes</taxon>
    </lineage>
</organism>
<sequence>MSLIEGLIEAQKYDFSDTSFSLLMQKRIRKVLLICSNYDDYMLE</sequence>
<name>X1QSR9_9ZZZZ</name>
<reference evidence="1" key="1">
    <citation type="journal article" date="2014" name="Front. Microbiol.">
        <title>High frequency of phylogenetically diverse reductive dehalogenase-homologous genes in deep subseafloor sedimentary metagenomes.</title>
        <authorList>
            <person name="Kawai M."/>
            <person name="Futagami T."/>
            <person name="Toyoda A."/>
            <person name="Takaki Y."/>
            <person name="Nishi S."/>
            <person name="Hori S."/>
            <person name="Arai W."/>
            <person name="Tsubouchi T."/>
            <person name="Morono Y."/>
            <person name="Uchiyama I."/>
            <person name="Ito T."/>
            <person name="Fujiyama A."/>
            <person name="Inagaki F."/>
            <person name="Takami H."/>
        </authorList>
    </citation>
    <scope>NUCLEOTIDE SEQUENCE</scope>
    <source>
        <strain evidence="1">Expedition CK06-06</strain>
    </source>
</reference>
<proteinExistence type="predicted"/>
<dbReference type="EMBL" id="BARW01003846">
    <property type="protein sequence ID" value="GAI71308.1"/>
    <property type="molecule type" value="Genomic_DNA"/>
</dbReference>
<evidence type="ECO:0000313" key="1">
    <source>
        <dbReference type="EMBL" id="GAI71308.1"/>
    </source>
</evidence>
<dbReference type="AlphaFoldDB" id="X1QSR9"/>
<gene>
    <name evidence="1" type="ORF">S12H4_09468</name>
</gene>
<accession>X1QSR9</accession>
<feature type="non-terminal residue" evidence="1">
    <location>
        <position position="44"/>
    </location>
</feature>